<name>A0A401IZ01_SPHXE</name>
<dbReference type="SMART" id="SM00382">
    <property type="entry name" value="AAA"/>
    <property type="match status" value="1"/>
</dbReference>
<dbReference type="PANTHER" id="PTHR43581">
    <property type="entry name" value="ATP/GTP PHOSPHATASE"/>
    <property type="match status" value="1"/>
</dbReference>
<dbReference type="Pfam" id="PF13476">
    <property type="entry name" value="AAA_23"/>
    <property type="match status" value="1"/>
</dbReference>
<dbReference type="InterPro" id="IPR003593">
    <property type="entry name" value="AAA+_ATPase"/>
</dbReference>
<sequence length="730" mass="83040">MMRLGAYVGPNLSGDPRLQEIRRQLFEYLRRSPEERAERRAPIDESFFYSSSVREPVSRRSYGKCVFCESEPTGEEFVDHFRPLRDARDLEDGVDRDFYAWLAYETENLIFVCRECAHAKGTIFPVFGARAPYIATLPEVRRREEPMLLDPFRDHPERELEFLADGWCEPLSDRAQVTVVVLGLNRQRLLDERARSLGELLSELDAALAHSRPSIRHLFDPRMAFVGARLNILRRILQGMVFGGQRFTGAMASYPSQADRLLPQWGDDDRERIRRRIDQLAKEDQSRRRWDGRLPIFTAARDREIDRVWLAPQRTGGISSFRIRNFKGLGDLEITIPVRRDSKAAPCLMILGENAVGKSSILQAIGLALLGGPQARRLRLDPTELLSNRDADRWDQLAPPSAEADLDFRYDESEAFFRLDGESRNIVGRENPNALVLAYGPRRFFDPDKSERAKGAYGRVQTLFKPTATIPYPGTWLNQLSPDVFKEVAQIIRIVLTMSDDDELVRDLDGRICVNLEHRLIPIDRLSDGYRSVFVMIADIVRELHPIYPILEDAEAIVLIDEIETHLHPRWKMRVMSALRRALPNVQFIATTHDPLCLRGMDDGEVVVLQRDEDGRIERLKDLPSLKGMRADQLLTSDYFGLSSTVDPQAEIDMARYVAAVEDLPLGDAAQADALVKHITIGDGAQEQIIHRAMQKFIAEREKPTGALRPDVSREAVEAVLAALKGDDQA</sequence>
<dbReference type="SUPFAM" id="SSF52540">
    <property type="entry name" value="P-loop containing nucleoside triphosphate hydrolases"/>
    <property type="match status" value="1"/>
</dbReference>
<dbReference type="EMBL" id="BBQY01000001">
    <property type="protein sequence ID" value="GBH29575.1"/>
    <property type="molecule type" value="Genomic_DNA"/>
</dbReference>
<dbReference type="AlphaFoldDB" id="A0A401IZ01"/>
<dbReference type="RefSeq" id="WP_130752028.1">
    <property type="nucleotide sequence ID" value="NZ_BBQY01000001.1"/>
</dbReference>
<proteinExistence type="predicted"/>
<gene>
    <name evidence="2" type="ORF">MBESOW_P0829</name>
</gene>
<reference evidence="2 3" key="1">
    <citation type="submission" date="2014-12" db="EMBL/GenBank/DDBJ databases">
        <title>Whole genome sequencing of Sphingobium xenophagum OW59.</title>
        <authorList>
            <person name="Ohta Y."/>
            <person name="Nishi S."/>
            <person name="Hatada Y."/>
        </authorList>
    </citation>
    <scope>NUCLEOTIDE SEQUENCE [LARGE SCALE GENOMIC DNA]</scope>
    <source>
        <strain evidence="2 3">OW59</strain>
    </source>
</reference>
<dbReference type="GO" id="GO:0005524">
    <property type="term" value="F:ATP binding"/>
    <property type="evidence" value="ECO:0007669"/>
    <property type="project" value="InterPro"/>
</dbReference>
<dbReference type="Gene3D" id="3.40.50.300">
    <property type="entry name" value="P-loop containing nucleotide triphosphate hydrolases"/>
    <property type="match status" value="2"/>
</dbReference>
<protein>
    <recommendedName>
        <fullName evidence="1">AAA+ ATPase domain-containing protein</fullName>
    </recommendedName>
</protein>
<organism evidence="2 3">
    <name type="scientific">Sphingobium xenophagum</name>
    <dbReference type="NCBI Taxonomy" id="121428"/>
    <lineage>
        <taxon>Bacteria</taxon>
        <taxon>Pseudomonadati</taxon>
        <taxon>Pseudomonadota</taxon>
        <taxon>Alphaproteobacteria</taxon>
        <taxon>Sphingomonadales</taxon>
        <taxon>Sphingomonadaceae</taxon>
        <taxon>Sphingobium</taxon>
    </lineage>
</organism>
<keyword evidence="3" id="KW-1185">Reference proteome</keyword>
<comment type="caution">
    <text evidence="2">The sequence shown here is derived from an EMBL/GenBank/DDBJ whole genome shotgun (WGS) entry which is preliminary data.</text>
</comment>
<dbReference type="Pfam" id="PF13304">
    <property type="entry name" value="AAA_21"/>
    <property type="match status" value="1"/>
</dbReference>
<dbReference type="InterPro" id="IPR027417">
    <property type="entry name" value="P-loop_NTPase"/>
</dbReference>
<evidence type="ECO:0000313" key="3">
    <source>
        <dbReference type="Proteomes" id="UP000290975"/>
    </source>
</evidence>
<dbReference type="InterPro" id="IPR051396">
    <property type="entry name" value="Bact_Antivir_Def_Nuclease"/>
</dbReference>
<dbReference type="GO" id="GO:0006302">
    <property type="term" value="P:double-strand break repair"/>
    <property type="evidence" value="ECO:0007669"/>
    <property type="project" value="InterPro"/>
</dbReference>
<feature type="domain" description="AAA+ ATPase" evidence="1">
    <location>
        <begin position="344"/>
        <end position="612"/>
    </location>
</feature>
<accession>A0A401IZ01</accession>
<dbReference type="InterPro" id="IPR003959">
    <property type="entry name" value="ATPase_AAA_core"/>
</dbReference>
<dbReference type="GO" id="GO:0016887">
    <property type="term" value="F:ATP hydrolysis activity"/>
    <property type="evidence" value="ECO:0007669"/>
    <property type="project" value="InterPro"/>
</dbReference>
<dbReference type="PANTHER" id="PTHR43581:SF2">
    <property type="entry name" value="EXCINUCLEASE ATPASE SUBUNIT"/>
    <property type="match status" value="1"/>
</dbReference>
<dbReference type="InterPro" id="IPR038729">
    <property type="entry name" value="Rad50/SbcC_AAA"/>
</dbReference>
<evidence type="ECO:0000259" key="1">
    <source>
        <dbReference type="SMART" id="SM00382"/>
    </source>
</evidence>
<dbReference type="Proteomes" id="UP000290975">
    <property type="component" value="Unassembled WGS sequence"/>
</dbReference>
<evidence type="ECO:0000313" key="2">
    <source>
        <dbReference type="EMBL" id="GBH29575.1"/>
    </source>
</evidence>